<keyword evidence="7" id="KW-0109">Calcium transport</keyword>
<evidence type="ECO:0000256" key="10">
    <source>
        <dbReference type="ARBA" id="ARBA00022737"/>
    </source>
</evidence>
<dbReference type="GO" id="GO:0070679">
    <property type="term" value="F:inositol 1,4,5 trisphosphate binding"/>
    <property type="evidence" value="ECO:0007669"/>
    <property type="project" value="TreeGrafter"/>
</dbReference>
<dbReference type="Pfam" id="PF12796">
    <property type="entry name" value="Ank_2"/>
    <property type="match status" value="1"/>
</dbReference>
<feature type="chain" id="PRO_5018125958" description="Short transient receptor potential channel 1" evidence="19">
    <location>
        <begin position="24"/>
        <end position="795"/>
    </location>
</feature>
<keyword evidence="6" id="KW-0597">Phosphoprotein</keyword>
<keyword evidence="22" id="KW-1185">Reference proteome</keyword>
<evidence type="ECO:0000256" key="15">
    <source>
        <dbReference type="ARBA" id="ARBA00023136"/>
    </source>
</evidence>
<dbReference type="SUPFAM" id="SSF48403">
    <property type="entry name" value="Ankyrin repeat"/>
    <property type="match status" value="1"/>
</dbReference>
<dbReference type="OMA" id="SRPTIVX"/>
<evidence type="ECO:0000256" key="11">
    <source>
        <dbReference type="ARBA" id="ARBA00022837"/>
    </source>
</evidence>
<dbReference type="SMART" id="SM01420">
    <property type="entry name" value="TRP_2"/>
    <property type="match status" value="1"/>
</dbReference>
<feature type="transmembrane region" description="Helical" evidence="18">
    <location>
        <begin position="349"/>
        <end position="369"/>
    </location>
</feature>
<dbReference type="PRINTS" id="PR01642">
    <property type="entry name" value="TRPCHANNEL1"/>
</dbReference>
<evidence type="ECO:0000256" key="5">
    <source>
        <dbReference type="ARBA" id="ARBA00022475"/>
    </source>
</evidence>
<keyword evidence="4" id="KW-0813">Transport</keyword>
<dbReference type="InterPro" id="IPR002153">
    <property type="entry name" value="TRPC_channel"/>
</dbReference>
<dbReference type="FunFam" id="1.25.40.20:FF:000088">
    <property type="entry name" value="short transient receptor potential channel 1 isoform X1"/>
    <property type="match status" value="1"/>
</dbReference>
<dbReference type="GO" id="GO:0034703">
    <property type="term" value="C:cation channel complex"/>
    <property type="evidence" value="ECO:0007669"/>
    <property type="project" value="TreeGrafter"/>
</dbReference>
<dbReference type="OrthoDB" id="2373987at2759"/>
<dbReference type="STRING" id="8154.ENSACLP00000040806"/>
<comment type="subcellular location">
    <subcellularLocation>
        <location evidence="1">Cell membrane</location>
        <topology evidence="1">Multi-pass membrane protein</topology>
    </subcellularLocation>
</comment>
<protein>
    <recommendedName>
        <fullName evidence="3">Short transient receptor potential channel 1</fullName>
    </recommendedName>
</protein>
<evidence type="ECO:0000256" key="12">
    <source>
        <dbReference type="ARBA" id="ARBA00022989"/>
    </source>
</evidence>
<name>A0A3P8RIL6_ASTCA</name>
<feature type="transmembrane region" description="Helical" evidence="18">
    <location>
        <begin position="621"/>
        <end position="644"/>
    </location>
</feature>
<evidence type="ECO:0000313" key="21">
    <source>
        <dbReference type="Ensembl" id="ENSACLP00000040806.1"/>
    </source>
</evidence>
<organism evidence="21 22">
    <name type="scientific">Astatotilapia calliptera</name>
    <name type="common">Eastern happy</name>
    <name type="synonym">Chromis callipterus</name>
    <dbReference type="NCBI Taxonomy" id="8154"/>
    <lineage>
        <taxon>Eukaryota</taxon>
        <taxon>Metazoa</taxon>
        <taxon>Chordata</taxon>
        <taxon>Craniata</taxon>
        <taxon>Vertebrata</taxon>
        <taxon>Euteleostomi</taxon>
        <taxon>Actinopterygii</taxon>
        <taxon>Neopterygii</taxon>
        <taxon>Teleostei</taxon>
        <taxon>Neoteleostei</taxon>
        <taxon>Acanthomorphata</taxon>
        <taxon>Ovalentaria</taxon>
        <taxon>Cichlomorphae</taxon>
        <taxon>Cichliformes</taxon>
        <taxon>Cichlidae</taxon>
        <taxon>African cichlids</taxon>
        <taxon>Pseudocrenilabrinae</taxon>
        <taxon>Haplochromini</taxon>
        <taxon>Astatotilapia</taxon>
    </lineage>
</organism>
<proteinExistence type="inferred from homology"/>
<evidence type="ECO:0000256" key="14">
    <source>
        <dbReference type="ARBA" id="ARBA00023065"/>
    </source>
</evidence>
<dbReference type="GO" id="GO:0051480">
    <property type="term" value="P:regulation of cytosolic calcium ion concentration"/>
    <property type="evidence" value="ECO:0007669"/>
    <property type="project" value="TreeGrafter"/>
</dbReference>
<keyword evidence="14" id="KW-0406">Ion transport</keyword>
<accession>A0A3P8RIL6</accession>
<reference evidence="21" key="1">
    <citation type="submission" date="2018-05" db="EMBL/GenBank/DDBJ databases">
        <authorList>
            <person name="Datahose"/>
        </authorList>
    </citation>
    <scope>NUCLEOTIDE SEQUENCE</scope>
</reference>
<dbReference type="Pfam" id="PF08344">
    <property type="entry name" value="TRP_2"/>
    <property type="match status" value="1"/>
</dbReference>
<evidence type="ECO:0000256" key="2">
    <source>
        <dbReference type="ARBA" id="ARBA00009944"/>
    </source>
</evidence>
<dbReference type="GeneTree" id="ENSGT01060000248594"/>
<feature type="transmembrane region" description="Helical" evidence="18">
    <location>
        <begin position="495"/>
        <end position="516"/>
    </location>
</feature>
<keyword evidence="19" id="KW-0732">Signal</keyword>
<dbReference type="Pfam" id="PF00520">
    <property type="entry name" value="Ion_trans"/>
    <property type="match status" value="1"/>
</dbReference>
<gene>
    <name evidence="21" type="primary">TRPC1</name>
</gene>
<dbReference type="PRINTS" id="PR01097">
    <property type="entry name" value="TRNSRECEPTRP"/>
</dbReference>
<feature type="domain" description="Transient receptor ion channel" evidence="20">
    <location>
        <begin position="191"/>
        <end position="253"/>
    </location>
</feature>
<feature type="transmembrane region" description="Helical" evidence="18">
    <location>
        <begin position="381"/>
        <end position="405"/>
    </location>
</feature>
<evidence type="ECO:0000256" key="4">
    <source>
        <dbReference type="ARBA" id="ARBA00022448"/>
    </source>
</evidence>
<evidence type="ECO:0000313" key="22">
    <source>
        <dbReference type="Proteomes" id="UP000265100"/>
    </source>
</evidence>
<dbReference type="RefSeq" id="XP_026035968.1">
    <property type="nucleotide sequence ID" value="XM_026180183.1"/>
</dbReference>
<keyword evidence="12 18" id="KW-1133">Transmembrane helix</keyword>
<feature type="transmembrane region" description="Helical" evidence="18">
    <location>
        <begin position="455"/>
        <end position="474"/>
    </location>
</feature>
<keyword evidence="10" id="KW-0677">Repeat</keyword>
<feature type="transmembrane region" description="Helical" evidence="18">
    <location>
        <begin position="536"/>
        <end position="558"/>
    </location>
</feature>
<dbReference type="FunFam" id="1.10.287.70:FF:000266">
    <property type="entry name" value="Transient receptor potential cation channel subfamily c member 1"/>
    <property type="match status" value="1"/>
</dbReference>
<feature type="transmembrane region" description="Helical" evidence="18">
    <location>
        <begin position="417"/>
        <end position="435"/>
    </location>
</feature>
<dbReference type="InterPro" id="IPR005821">
    <property type="entry name" value="Ion_trans_dom"/>
</dbReference>
<dbReference type="Gene3D" id="1.25.40.20">
    <property type="entry name" value="Ankyrin repeat-containing domain"/>
    <property type="match status" value="1"/>
</dbReference>
<dbReference type="GO" id="GO:0015279">
    <property type="term" value="F:store-operated calcium channel activity"/>
    <property type="evidence" value="ECO:0007669"/>
    <property type="project" value="TreeGrafter"/>
</dbReference>
<dbReference type="PANTHER" id="PTHR10117">
    <property type="entry name" value="TRANSIENT RECEPTOR POTENTIAL CHANNEL"/>
    <property type="match status" value="1"/>
</dbReference>
<reference evidence="21" key="2">
    <citation type="submission" date="2025-08" db="UniProtKB">
        <authorList>
            <consortium name="Ensembl"/>
        </authorList>
    </citation>
    <scope>IDENTIFICATION</scope>
</reference>
<sequence>MHISVLPYSLSVVMAALYHGTDASSPDKFLALKDVREVKEETTLDEKLFLLACEKGDYYMVKKLLEENRHGELNINSVDVLGRDAVTIAIENENLDILQLLLEYGCQATDALLVAIDSEVVGAVDILLNHRPRRSSKPSIAKLMQRIQNPEYSTTMDVAPVILAAHRNNYEILTMLLKQDISLPRPHAVGCECTLCNVKNKKDSLRHSRFRLDIYRCLASPSLIMLTEEDPILRAFELSADLKELSLVEVEFRTDYEELAKQCKMFAKDLLAQARNSRELEVILNHTSTEDHVDKRGLLEERMNLSRLKLAIKYNQKEFVAQSNCQQFLNTVWFGEMASYRRKHTCLKMATVLSVAMLWPLLSVCYLLVPRSRVGQIIHTPFVKFIIHSASYFTFLLLLNLYSLVYNENKKNTMGPALEMIDYLLILWIIGMVWSDVKRLWYEGLEDFLEESRNQLSFVMNSLYLATFALKIVAHSKFKDQEQNRKDWDAFHPILVAEGLFAFANVLSYLRLFFMYTTSSILGPLQISMGQMLQEFGKFLGLFLLVLFSFTIGLTQLYGKDQKDKENNPPKDCGGIFCEQQSNDAFHTFMGTCYALFWYIFSLAHVALFVTRISYTEELRSFVGAMIIGTYNIVVVIVLTKLLVAMLHKSFRQIANHEDKEWKFARAKLWLSYFDDKCTLPPPLNILPSPKTVCYLVTSLSKWICSHTSKGKVKRQNSLKEWKNLKQKRDENYQKIMCCLVHRYLTSTRQKMQSTDQATVENLNDLRQDLSKFRNEMRDLLGFRTSKYAMFYPRS</sequence>
<evidence type="ECO:0000256" key="7">
    <source>
        <dbReference type="ARBA" id="ARBA00022568"/>
    </source>
</evidence>
<evidence type="ECO:0000256" key="1">
    <source>
        <dbReference type="ARBA" id="ARBA00004651"/>
    </source>
</evidence>
<evidence type="ECO:0000256" key="8">
    <source>
        <dbReference type="ARBA" id="ARBA00022673"/>
    </source>
</evidence>
<dbReference type="InterPro" id="IPR036770">
    <property type="entry name" value="Ankyrin_rpt-contain_sf"/>
</dbReference>
<evidence type="ECO:0000256" key="17">
    <source>
        <dbReference type="ARBA" id="ARBA00036634"/>
    </source>
</evidence>
<dbReference type="Proteomes" id="UP000265100">
    <property type="component" value="Chromosome 9"/>
</dbReference>
<dbReference type="InterPro" id="IPR013555">
    <property type="entry name" value="TRP_dom"/>
</dbReference>
<keyword evidence="5" id="KW-1003">Cell membrane</keyword>
<reference evidence="21" key="3">
    <citation type="submission" date="2025-09" db="UniProtKB">
        <authorList>
            <consortium name="Ensembl"/>
        </authorList>
    </citation>
    <scope>IDENTIFICATION</scope>
</reference>
<feature type="transmembrane region" description="Helical" evidence="18">
    <location>
        <begin position="596"/>
        <end position="615"/>
    </location>
</feature>
<dbReference type="InterPro" id="IPR002110">
    <property type="entry name" value="Ankyrin_rpt"/>
</dbReference>
<dbReference type="AlphaFoldDB" id="A0A3P8RIL6"/>
<dbReference type="Ensembl" id="ENSACLT00000041764.2">
    <property type="protein sequence ID" value="ENSACLP00000040806.1"/>
    <property type="gene ID" value="ENSACLG00000027474.2"/>
</dbReference>
<evidence type="ECO:0000256" key="6">
    <source>
        <dbReference type="ARBA" id="ARBA00022553"/>
    </source>
</evidence>
<evidence type="ECO:0000256" key="9">
    <source>
        <dbReference type="ARBA" id="ARBA00022692"/>
    </source>
</evidence>
<keyword evidence="13" id="KW-0040">ANK repeat</keyword>
<dbReference type="GeneID" id="113029353"/>
<evidence type="ECO:0000259" key="20">
    <source>
        <dbReference type="SMART" id="SM01420"/>
    </source>
</evidence>
<evidence type="ECO:0000256" key="16">
    <source>
        <dbReference type="ARBA" id="ARBA00023303"/>
    </source>
</evidence>
<dbReference type="Bgee" id="ENSACLG00000027474">
    <property type="expression patterns" value="Expressed in brain and 2 other cell types or tissues"/>
</dbReference>
<dbReference type="InterPro" id="IPR005457">
    <property type="entry name" value="TRPC1_channel"/>
</dbReference>
<keyword evidence="16" id="KW-0407">Ion channel</keyword>
<keyword evidence="15 18" id="KW-0472">Membrane</keyword>
<evidence type="ECO:0000256" key="13">
    <source>
        <dbReference type="ARBA" id="ARBA00023043"/>
    </source>
</evidence>
<evidence type="ECO:0000256" key="18">
    <source>
        <dbReference type="SAM" id="Phobius"/>
    </source>
</evidence>
<dbReference type="SMART" id="SM00248">
    <property type="entry name" value="ANK"/>
    <property type="match status" value="3"/>
</dbReference>
<comment type="catalytic activity">
    <reaction evidence="17">
        <text>Ca(2+)(in) = Ca(2+)(out)</text>
        <dbReference type="Rhea" id="RHEA:29671"/>
        <dbReference type="ChEBI" id="CHEBI:29108"/>
    </reaction>
</comment>
<evidence type="ECO:0000256" key="19">
    <source>
        <dbReference type="SAM" id="SignalP"/>
    </source>
</evidence>
<evidence type="ECO:0000256" key="3">
    <source>
        <dbReference type="ARBA" id="ARBA00013302"/>
    </source>
</evidence>
<dbReference type="Gene3D" id="1.10.287.70">
    <property type="match status" value="1"/>
</dbReference>
<dbReference type="NCBIfam" id="TIGR00870">
    <property type="entry name" value="trp"/>
    <property type="match status" value="1"/>
</dbReference>
<comment type="similarity">
    <text evidence="2">Belongs to the transient receptor (TC 1.A.4) family. STrpC subfamily. TRPC1 sub-subfamily.</text>
</comment>
<feature type="signal peptide" evidence="19">
    <location>
        <begin position="1"/>
        <end position="23"/>
    </location>
</feature>
<dbReference type="GO" id="GO:0005886">
    <property type="term" value="C:plasma membrane"/>
    <property type="evidence" value="ECO:0007669"/>
    <property type="project" value="UniProtKB-SubCell"/>
</dbReference>
<keyword evidence="9 18" id="KW-0812">Transmembrane</keyword>
<keyword evidence="8" id="KW-0107">Calcium channel</keyword>
<keyword evidence="11" id="KW-0106">Calcium</keyword>
<dbReference type="PANTHER" id="PTHR10117:SF56">
    <property type="entry name" value="SHORT TRANSIENT RECEPTOR POTENTIAL CHANNEL 1"/>
    <property type="match status" value="1"/>
</dbReference>